<evidence type="ECO:0000313" key="1">
    <source>
        <dbReference type="EMBL" id="PNG96010.1"/>
    </source>
</evidence>
<organism evidence="1 2">
    <name type="scientific">Streptomyces malaysiensis</name>
    <dbReference type="NCBI Taxonomy" id="92644"/>
    <lineage>
        <taxon>Bacteria</taxon>
        <taxon>Bacillati</taxon>
        <taxon>Actinomycetota</taxon>
        <taxon>Actinomycetes</taxon>
        <taxon>Kitasatosporales</taxon>
        <taxon>Streptomycetaceae</taxon>
        <taxon>Streptomyces</taxon>
        <taxon>Streptomyces violaceusniger group</taxon>
    </lineage>
</organism>
<protein>
    <submittedName>
        <fullName evidence="1">Uncharacterized protein</fullName>
    </submittedName>
</protein>
<accession>A0A2J7Z6V4</accession>
<dbReference type="EMBL" id="LJIW01000001">
    <property type="protein sequence ID" value="PNG96010.1"/>
    <property type="molecule type" value="Genomic_DNA"/>
</dbReference>
<keyword evidence="2" id="KW-1185">Reference proteome</keyword>
<gene>
    <name evidence="1" type="ORF">SMF913_12035</name>
</gene>
<comment type="caution">
    <text evidence="1">The sequence shown here is derived from an EMBL/GenBank/DDBJ whole genome shotgun (WGS) entry which is preliminary data.</text>
</comment>
<proteinExistence type="predicted"/>
<dbReference type="Proteomes" id="UP000236520">
    <property type="component" value="Unassembled WGS sequence"/>
</dbReference>
<reference evidence="1 2" key="1">
    <citation type="submission" date="2015-09" db="EMBL/GenBank/DDBJ databases">
        <title>Genome sequence, genome mining and natural product profiling of a biocontrol bacterium Streptomyces malaysiensis F913.</title>
        <authorList>
            <person name="Xu Y."/>
            <person name="Wei J."/>
            <person name="Xie J."/>
            <person name="Li T."/>
            <person name="Zhou Z."/>
        </authorList>
    </citation>
    <scope>NUCLEOTIDE SEQUENCE [LARGE SCALE GENOMIC DNA]</scope>
    <source>
        <strain evidence="1 2">F913</strain>
    </source>
</reference>
<evidence type="ECO:0000313" key="2">
    <source>
        <dbReference type="Proteomes" id="UP000236520"/>
    </source>
</evidence>
<dbReference type="AlphaFoldDB" id="A0A2J7Z6V4"/>
<name>A0A2J7Z6V4_STRMQ</name>
<sequence length="36" mass="3666">MAAGRLSGVRLEEGGAEPPMLGLLSFRAPLGVAVSR</sequence>